<feature type="chain" id="PRO_5043025867" evidence="1">
    <location>
        <begin position="23"/>
        <end position="428"/>
    </location>
</feature>
<evidence type="ECO:0000259" key="2">
    <source>
        <dbReference type="Pfam" id="PF13372"/>
    </source>
</evidence>
<accession>A0AAP2DWM4</accession>
<dbReference type="Pfam" id="PF13372">
    <property type="entry name" value="Alginate_exp"/>
    <property type="match status" value="1"/>
</dbReference>
<organism evidence="3 4">
    <name type="scientific">Dawidia cretensis</name>
    <dbReference type="NCBI Taxonomy" id="2782350"/>
    <lineage>
        <taxon>Bacteria</taxon>
        <taxon>Pseudomonadati</taxon>
        <taxon>Bacteroidota</taxon>
        <taxon>Cytophagia</taxon>
        <taxon>Cytophagales</taxon>
        <taxon>Chryseotaleaceae</taxon>
        <taxon>Dawidia</taxon>
    </lineage>
</organism>
<comment type="caution">
    <text evidence="3">The sequence shown here is derived from an EMBL/GenBank/DDBJ whole genome shotgun (WGS) entry which is preliminary data.</text>
</comment>
<dbReference type="InterPro" id="IPR053728">
    <property type="entry name" value="Alginate_Permeability_Chnl"/>
</dbReference>
<protein>
    <submittedName>
        <fullName evidence="3">Alginate export family protein</fullName>
    </submittedName>
</protein>
<proteinExistence type="predicted"/>
<keyword evidence="1" id="KW-0732">Signal</keyword>
<name>A0AAP2DWM4_9BACT</name>
<reference evidence="3 4" key="1">
    <citation type="submission" date="2021-05" db="EMBL/GenBank/DDBJ databases">
        <title>A Polyphasic approach of four new species of the genus Ohtaekwangia: Ohtaekwangia histidinii sp. nov., Ohtaekwangia cretensis sp. nov., Ohtaekwangia indiensis sp. nov., Ohtaekwangia reichenbachii sp. nov. from diverse environment.</title>
        <authorList>
            <person name="Octaviana S."/>
        </authorList>
    </citation>
    <scope>NUCLEOTIDE SEQUENCE [LARGE SCALE GENOMIC DNA]</scope>
    <source>
        <strain evidence="3 4">PWU5</strain>
    </source>
</reference>
<keyword evidence="4" id="KW-1185">Reference proteome</keyword>
<evidence type="ECO:0000313" key="4">
    <source>
        <dbReference type="Proteomes" id="UP001319080"/>
    </source>
</evidence>
<evidence type="ECO:0000313" key="3">
    <source>
        <dbReference type="EMBL" id="MBT1708700.1"/>
    </source>
</evidence>
<dbReference type="SUPFAM" id="SSF56935">
    <property type="entry name" value="Porins"/>
    <property type="match status" value="1"/>
</dbReference>
<gene>
    <name evidence="3" type="ORF">KK062_10720</name>
</gene>
<dbReference type="EMBL" id="JAHESE010000008">
    <property type="protein sequence ID" value="MBT1708700.1"/>
    <property type="molecule type" value="Genomic_DNA"/>
</dbReference>
<dbReference type="InterPro" id="IPR025388">
    <property type="entry name" value="Alginate_export_dom"/>
</dbReference>
<evidence type="ECO:0000256" key="1">
    <source>
        <dbReference type="SAM" id="SignalP"/>
    </source>
</evidence>
<feature type="domain" description="Alginate export" evidence="2">
    <location>
        <begin position="54"/>
        <end position="386"/>
    </location>
</feature>
<dbReference type="Gene3D" id="2.40.160.100">
    <property type="match status" value="1"/>
</dbReference>
<sequence>MKHCIRLSILALLLTLAHVAGAQDISVDGEYRINPVYSRGFREPMYKGDKAGFYTMQRTRLILNYHKENDLDAEFIMQDRRFWGDQDDRSDVANMSVFRAWVEKYFNPNLSLRLGRQGFVYGNQYLLGEPNWVGTRAHDAALLKYQKNGLELHLAAAYNANGQSFKREPYEYNYYQNMQFLWGHKKIGKLEASLIFLNRGMERGDTTSTVYYMQTFGTDSELKLSDKISLVGVYYYQIGRDIQDRHVNAYFYSLQVQYEVNKVLSFNVGVDAGSGNDQTDEENSNNRKSHYFDRHYGLIHGHFGYIDYFYVNNPTTPGVHDYYVKTKVNATKKLSIEDHIHSFATSAVLNDPEHDGKSMHHNLGFENDLLVNYKLSSSFKASLGHSIIFGTRTLDQLFGGRKIQESQMLYAVITATPNFFKYSKTEKQ</sequence>
<dbReference type="Proteomes" id="UP001319080">
    <property type="component" value="Unassembled WGS sequence"/>
</dbReference>
<feature type="signal peptide" evidence="1">
    <location>
        <begin position="1"/>
        <end position="22"/>
    </location>
</feature>
<dbReference type="RefSeq" id="WP_254084294.1">
    <property type="nucleotide sequence ID" value="NZ_JAHESE010000008.1"/>
</dbReference>
<dbReference type="AlphaFoldDB" id="A0AAP2DWM4"/>